<protein>
    <recommendedName>
        <fullName evidence="1">HTH marR-type domain-containing protein</fullName>
    </recommendedName>
</protein>
<reference evidence="2 3" key="1">
    <citation type="submission" date="2019-07" db="EMBL/GenBank/DDBJ databases">
        <title>Whole genome shotgun sequence of Pseudonocardia asaccharolytica NBRC 16224.</title>
        <authorList>
            <person name="Hosoyama A."/>
            <person name="Uohara A."/>
            <person name="Ohji S."/>
            <person name="Ichikawa N."/>
        </authorList>
    </citation>
    <scope>NUCLEOTIDE SEQUENCE [LARGE SCALE GENOMIC DNA]</scope>
    <source>
        <strain evidence="2 3">NBRC 16224</strain>
    </source>
</reference>
<evidence type="ECO:0000313" key="3">
    <source>
        <dbReference type="Proteomes" id="UP000321328"/>
    </source>
</evidence>
<keyword evidence="3" id="KW-1185">Reference proteome</keyword>
<dbReference type="PANTHER" id="PTHR33164">
    <property type="entry name" value="TRANSCRIPTIONAL REGULATOR, MARR FAMILY"/>
    <property type="match status" value="1"/>
</dbReference>
<dbReference type="InterPro" id="IPR036390">
    <property type="entry name" value="WH_DNA-bd_sf"/>
</dbReference>
<dbReference type="PANTHER" id="PTHR33164:SF43">
    <property type="entry name" value="HTH-TYPE TRANSCRIPTIONAL REPRESSOR YETL"/>
    <property type="match status" value="1"/>
</dbReference>
<dbReference type="GO" id="GO:0003700">
    <property type="term" value="F:DNA-binding transcription factor activity"/>
    <property type="evidence" value="ECO:0007669"/>
    <property type="project" value="InterPro"/>
</dbReference>
<dbReference type="EMBL" id="BJVI01000031">
    <property type="protein sequence ID" value="GEL19114.1"/>
    <property type="molecule type" value="Genomic_DNA"/>
</dbReference>
<dbReference type="AlphaFoldDB" id="A0A511D686"/>
<evidence type="ECO:0000313" key="2">
    <source>
        <dbReference type="EMBL" id="GEL19114.1"/>
    </source>
</evidence>
<dbReference type="Proteomes" id="UP000321328">
    <property type="component" value="Unassembled WGS sequence"/>
</dbReference>
<dbReference type="InterPro" id="IPR039422">
    <property type="entry name" value="MarR/SlyA-like"/>
</dbReference>
<dbReference type="Gene3D" id="1.10.10.10">
    <property type="entry name" value="Winged helix-like DNA-binding domain superfamily/Winged helix DNA-binding domain"/>
    <property type="match status" value="1"/>
</dbReference>
<sequence length="139" mass="15154">MTFDLHVLTARLDRAAEEILQPAFGLSYRRFLTLLLVGELGPVTQRALAEALGVSEPSVSRMTGALAGTGLLEAGPDPAGGNRRRLTLTPSGKQAVAQCRDLLERRFADVVERSGVSYGDYARDTRRLIAALDDREDER</sequence>
<feature type="domain" description="HTH marR-type" evidence="1">
    <location>
        <begin position="1"/>
        <end position="137"/>
    </location>
</feature>
<name>A0A511D686_9PSEU</name>
<dbReference type="PROSITE" id="PS50995">
    <property type="entry name" value="HTH_MARR_2"/>
    <property type="match status" value="1"/>
</dbReference>
<dbReference type="InterPro" id="IPR036388">
    <property type="entry name" value="WH-like_DNA-bd_sf"/>
</dbReference>
<dbReference type="Pfam" id="PF12802">
    <property type="entry name" value="MarR_2"/>
    <property type="match status" value="1"/>
</dbReference>
<dbReference type="STRING" id="1123024.GCA_000423625_03829"/>
<proteinExistence type="predicted"/>
<dbReference type="GO" id="GO:0006950">
    <property type="term" value="P:response to stress"/>
    <property type="evidence" value="ECO:0007669"/>
    <property type="project" value="TreeGrafter"/>
</dbReference>
<dbReference type="SMART" id="SM00347">
    <property type="entry name" value="HTH_MARR"/>
    <property type="match status" value="1"/>
</dbReference>
<dbReference type="InterPro" id="IPR000835">
    <property type="entry name" value="HTH_MarR-typ"/>
</dbReference>
<comment type="caution">
    <text evidence="2">The sequence shown here is derived from an EMBL/GenBank/DDBJ whole genome shotgun (WGS) entry which is preliminary data.</text>
</comment>
<gene>
    <name evidence="2" type="ORF">PA7_29510</name>
</gene>
<accession>A0A511D686</accession>
<evidence type="ECO:0000259" key="1">
    <source>
        <dbReference type="PROSITE" id="PS50995"/>
    </source>
</evidence>
<organism evidence="2 3">
    <name type="scientific">Pseudonocardia asaccharolytica DSM 44247 = NBRC 16224</name>
    <dbReference type="NCBI Taxonomy" id="1123024"/>
    <lineage>
        <taxon>Bacteria</taxon>
        <taxon>Bacillati</taxon>
        <taxon>Actinomycetota</taxon>
        <taxon>Actinomycetes</taxon>
        <taxon>Pseudonocardiales</taxon>
        <taxon>Pseudonocardiaceae</taxon>
        <taxon>Pseudonocardia</taxon>
    </lineage>
</organism>
<dbReference type="SUPFAM" id="SSF46785">
    <property type="entry name" value="Winged helix' DNA-binding domain"/>
    <property type="match status" value="1"/>
</dbReference>